<keyword evidence="3" id="KW-1185">Reference proteome</keyword>
<evidence type="ECO:0000256" key="1">
    <source>
        <dbReference type="SAM" id="Phobius"/>
    </source>
</evidence>
<evidence type="ECO:0000313" key="2">
    <source>
        <dbReference type="EMBL" id="MFD1045326.1"/>
    </source>
</evidence>
<protein>
    <submittedName>
        <fullName evidence="2">Uncharacterized protein</fullName>
    </submittedName>
</protein>
<organism evidence="2 3">
    <name type="scientific">Kibdelosporangium lantanae</name>
    <dbReference type="NCBI Taxonomy" id="1497396"/>
    <lineage>
        <taxon>Bacteria</taxon>
        <taxon>Bacillati</taxon>
        <taxon>Actinomycetota</taxon>
        <taxon>Actinomycetes</taxon>
        <taxon>Pseudonocardiales</taxon>
        <taxon>Pseudonocardiaceae</taxon>
        <taxon>Kibdelosporangium</taxon>
    </lineage>
</organism>
<name>A0ABW3M5N2_9PSEU</name>
<feature type="transmembrane region" description="Helical" evidence="1">
    <location>
        <begin position="12"/>
        <end position="36"/>
    </location>
</feature>
<feature type="transmembrane region" description="Helical" evidence="1">
    <location>
        <begin position="42"/>
        <end position="60"/>
    </location>
</feature>
<proteinExistence type="predicted"/>
<keyword evidence="1" id="KW-1133">Transmembrane helix</keyword>
<sequence length="61" mass="5976">MILALAARLGRAALKVGMAATALGFGGLGVVALGAFFQDPGIGILLVLSCALIVPVILGIT</sequence>
<dbReference type="EMBL" id="JBHTIS010000267">
    <property type="protein sequence ID" value="MFD1045326.1"/>
    <property type="molecule type" value="Genomic_DNA"/>
</dbReference>
<comment type="caution">
    <text evidence="2">The sequence shown here is derived from an EMBL/GenBank/DDBJ whole genome shotgun (WGS) entry which is preliminary data.</text>
</comment>
<dbReference type="Proteomes" id="UP001597045">
    <property type="component" value="Unassembled WGS sequence"/>
</dbReference>
<reference evidence="3" key="1">
    <citation type="journal article" date="2019" name="Int. J. Syst. Evol. Microbiol.">
        <title>The Global Catalogue of Microorganisms (GCM) 10K type strain sequencing project: providing services to taxonomists for standard genome sequencing and annotation.</title>
        <authorList>
            <consortium name="The Broad Institute Genomics Platform"/>
            <consortium name="The Broad Institute Genome Sequencing Center for Infectious Disease"/>
            <person name="Wu L."/>
            <person name="Ma J."/>
        </authorList>
    </citation>
    <scope>NUCLEOTIDE SEQUENCE [LARGE SCALE GENOMIC DNA]</scope>
    <source>
        <strain evidence="3">JCM 31486</strain>
    </source>
</reference>
<feature type="non-terminal residue" evidence="2">
    <location>
        <position position="61"/>
    </location>
</feature>
<keyword evidence="1" id="KW-0472">Membrane</keyword>
<keyword evidence="1" id="KW-0812">Transmembrane</keyword>
<evidence type="ECO:0000313" key="3">
    <source>
        <dbReference type="Proteomes" id="UP001597045"/>
    </source>
</evidence>
<gene>
    <name evidence="2" type="ORF">ACFQ1S_06870</name>
</gene>
<accession>A0ABW3M5N2</accession>